<evidence type="ECO:0000256" key="1">
    <source>
        <dbReference type="SAM" id="MobiDB-lite"/>
    </source>
</evidence>
<dbReference type="EMBL" id="JAGDFM010000271">
    <property type="protein sequence ID" value="KAG7380892.1"/>
    <property type="molecule type" value="Genomic_DNA"/>
</dbReference>
<dbReference type="Proteomes" id="UP000694044">
    <property type="component" value="Unassembled WGS sequence"/>
</dbReference>
<dbReference type="AlphaFoldDB" id="A0A8T1VI54"/>
<feature type="region of interest" description="Disordered" evidence="1">
    <location>
        <begin position="210"/>
        <end position="234"/>
    </location>
</feature>
<feature type="compositionally biased region" description="Low complexity" evidence="1">
    <location>
        <begin position="210"/>
        <end position="219"/>
    </location>
</feature>
<reference evidence="2" key="1">
    <citation type="submission" date="2021-02" db="EMBL/GenBank/DDBJ databases">
        <authorList>
            <person name="Palmer J.M."/>
        </authorList>
    </citation>
    <scope>NUCLEOTIDE SEQUENCE</scope>
    <source>
        <strain evidence="2">SCRP734</strain>
    </source>
</reference>
<protein>
    <submittedName>
        <fullName evidence="2">Uncharacterized protein</fullName>
    </submittedName>
</protein>
<gene>
    <name evidence="2" type="ORF">PHYPSEUDO_006695</name>
</gene>
<comment type="caution">
    <text evidence="2">The sequence shown here is derived from an EMBL/GenBank/DDBJ whole genome shotgun (WGS) entry which is preliminary data.</text>
</comment>
<evidence type="ECO:0000313" key="2">
    <source>
        <dbReference type="EMBL" id="KAG7380892.1"/>
    </source>
</evidence>
<feature type="compositionally biased region" description="Acidic residues" evidence="1">
    <location>
        <begin position="220"/>
        <end position="234"/>
    </location>
</feature>
<organism evidence="2 3">
    <name type="scientific">Phytophthora pseudosyringae</name>
    <dbReference type="NCBI Taxonomy" id="221518"/>
    <lineage>
        <taxon>Eukaryota</taxon>
        <taxon>Sar</taxon>
        <taxon>Stramenopiles</taxon>
        <taxon>Oomycota</taxon>
        <taxon>Peronosporomycetes</taxon>
        <taxon>Peronosporales</taxon>
        <taxon>Peronosporaceae</taxon>
        <taxon>Phytophthora</taxon>
    </lineage>
</organism>
<evidence type="ECO:0000313" key="3">
    <source>
        <dbReference type="Proteomes" id="UP000694044"/>
    </source>
</evidence>
<proteinExistence type="predicted"/>
<sequence length="234" mass="25727">MAWEEGFGEGTVRWRSVGEEVYGEEAYQEGVYDKGVYGEEGTEEVYGEDAYRGDVYDEGVYSEEVVEALEEKDCEVVSDGPRTDDDRPETGVLAAADANKAIEDAADVVGDGDGEVVVAEETIELNDEPPDVEEGVVDDTVKACAVYACQDWVEEIEVGDTVFAEWIEEPPPTLGLTEEPCEGTNEDSRYSRLFTDEKLDALDECSPGQEATALAGETLAVEEEEYEKELEDRL</sequence>
<name>A0A8T1VI54_9STRA</name>
<accession>A0A8T1VI54</accession>
<keyword evidence="3" id="KW-1185">Reference proteome</keyword>